<name>A0A840RPS9_9BURK</name>
<dbReference type="EMBL" id="JACHHQ010000001">
    <property type="protein sequence ID" value="MBB5198978.1"/>
    <property type="molecule type" value="Genomic_DNA"/>
</dbReference>
<sequence length="412" mass="44983">MNKSVGSSTVSAGFRPHASHQIGTRQFPERVVLQALRTHGSMPKTELVRITTLGIQAVALIIKRLIDEGLIIKLETLRGKIGEPSVSFALNPEGALSIGIKVGRRSMDILLLDFLGQVRERFTLCYSFPDPEELFAEIDLQLKKMRKSPGLKKARRLSGIGIAAPLTLSGWHKLLNVHPHQANQWLRINFARQMQDITVLPVQFCKDTAAACVAELVTGEGRNINSFLYIFVDTFIGGGVVIDGHLRGGLHGNAGALASIPVRLARPDDAALPEQLLSEASLITLERTFVAADLDPLALFDQRVLEEPWLTHTRTCLDGAGCAIGLAIDSATCLLDLDAVIIDGSCDRALLEKLRTEIERAMNYYCWEGIARPAIHAGTIGSNAHAIGAALLPLYANFAPNHSLFIKENKRR</sequence>
<keyword evidence="1" id="KW-0418">Kinase</keyword>
<dbReference type="GO" id="GO:0019262">
    <property type="term" value="P:N-acetylneuraminate catabolic process"/>
    <property type="evidence" value="ECO:0007669"/>
    <property type="project" value="TreeGrafter"/>
</dbReference>
<reference evidence="1 2" key="1">
    <citation type="submission" date="2020-08" db="EMBL/GenBank/DDBJ databases">
        <title>Genomic Encyclopedia of Type Strains, Phase IV (KMG-IV): sequencing the most valuable type-strain genomes for metagenomic binning, comparative biology and taxonomic classification.</title>
        <authorList>
            <person name="Goeker M."/>
        </authorList>
    </citation>
    <scope>NUCLEOTIDE SEQUENCE [LARGE SCALE GENOMIC DNA]</scope>
    <source>
        <strain evidence="1 2">DSM 23240</strain>
    </source>
</reference>
<dbReference type="InterPro" id="IPR036388">
    <property type="entry name" value="WH-like_DNA-bd_sf"/>
</dbReference>
<proteinExistence type="predicted"/>
<dbReference type="InterPro" id="IPR043129">
    <property type="entry name" value="ATPase_NBD"/>
</dbReference>
<dbReference type="Gene3D" id="1.10.10.10">
    <property type="entry name" value="Winged helix-like DNA-binding domain superfamily/Winged helix DNA-binding domain"/>
    <property type="match status" value="1"/>
</dbReference>
<dbReference type="Pfam" id="PF00480">
    <property type="entry name" value="ROK"/>
    <property type="match status" value="1"/>
</dbReference>
<comment type="caution">
    <text evidence="1">The sequence shown here is derived from an EMBL/GenBank/DDBJ whole genome shotgun (WGS) entry which is preliminary data.</text>
</comment>
<keyword evidence="2" id="KW-1185">Reference proteome</keyword>
<dbReference type="CDD" id="cd23763">
    <property type="entry name" value="ASKHA_ATPase_ROK"/>
    <property type="match status" value="1"/>
</dbReference>
<dbReference type="InterPro" id="IPR000600">
    <property type="entry name" value="ROK"/>
</dbReference>
<dbReference type="Proteomes" id="UP000571084">
    <property type="component" value="Unassembled WGS sequence"/>
</dbReference>
<dbReference type="PANTHER" id="PTHR18964:SF169">
    <property type="entry name" value="N-ACETYLMANNOSAMINE KINASE"/>
    <property type="match status" value="1"/>
</dbReference>
<evidence type="ECO:0000313" key="2">
    <source>
        <dbReference type="Proteomes" id="UP000571084"/>
    </source>
</evidence>
<organism evidence="1 2">
    <name type="scientific">Glaciimonas immobilis</name>
    <dbReference type="NCBI Taxonomy" id="728004"/>
    <lineage>
        <taxon>Bacteria</taxon>
        <taxon>Pseudomonadati</taxon>
        <taxon>Pseudomonadota</taxon>
        <taxon>Betaproteobacteria</taxon>
        <taxon>Burkholderiales</taxon>
        <taxon>Oxalobacteraceae</taxon>
        <taxon>Glaciimonas</taxon>
    </lineage>
</organism>
<dbReference type="SUPFAM" id="SSF46785">
    <property type="entry name" value="Winged helix' DNA-binding domain"/>
    <property type="match status" value="1"/>
</dbReference>
<dbReference type="Gene3D" id="3.30.420.40">
    <property type="match status" value="2"/>
</dbReference>
<dbReference type="PANTHER" id="PTHR18964">
    <property type="entry name" value="ROK (REPRESSOR, ORF, KINASE) FAMILY"/>
    <property type="match status" value="1"/>
</dbReference>
<dbReference type="AlphaFoldDB" id="A0A840RPS9"/>
<dbReference type="GO" id="GO:0009384">
    <property type="term" value="F:N-acylmannosamine kinase activity"/>
    <property type="evidence" value="ECO:0007669"/>
    <property type="project" value="TreeGrafter"/>
</dbReference>
<dbReference type="InterPro" id="IPR036390">
    <property type="entry name" value="WH_DNA-bd_sf"/>
</dbReference>
<keyword evidence="1" id="KW-0808">Transferase</keyword>
<dbReference type="RefSeq" id="WP_245182212.1">
    <property type="nucleotide sequence ID" value="NZ_JAAOZT010000002.1"/>
</dbReference>
<gene>
    <name evidence="1" type="ORF">HNR39_000788</name>
</gene>
<evidence type="ECO:0000313" key="1">
    <source>
        <dbReference type="EMBL" id="MBB5198978.1"/>
    </source>
</evidence>
<dbReference type="SUPFAM" id="SSF53067">
    <property type="entry name" value="Actin-like ATPase domain"/>
    <property type="match status" value="1"/>
</dbReference>
<protein>
    <submittedName>
        <fullName evidence="1">Putative NBD/HSP70 family sugar kinase</fullName>
    </submittedName>
</protein>
<accession>A0A840RPS9</accession>